<evidence type="ECO:0000256" key="10">
    <source>
        <dbReference type="RuleBase" id="RU363032"/>
    </source>
</evidence>
<evidence type="ECO:0000259" key="12">
    <source>
        <dbReference type="PROSITE" id="PS50928"/>
    </source>
</evidence>
<feature type="domain" description="ABC transmembrane type-1" evidence="12">
    <location>
        <begin position="30"/>
        <end position="234"/>
    </location>
</feature>
<dbReference type="SUPFAM" id="SSF161098">
    <property type="entry name" value="MetI-like"/>
    <property type="match status" value="1"/>
</dbReference>
<dbReference type="NCBIfam" id="TIGR02141">
    <property type="entry name" value="modB_ABC"/>
    <property type="match status" value="1"/>
</dbReference>
<keyword evidence="4 10" id="KW-0813">Transport</keyword>
<dbReference type="InterPro" id="IPR000515">
    <property type="entry name" value="MetI-like"/>
</dbReference>
<feature type="transmembrane region" description="Helical" evidence="10">
    <location>
        <begin position="218"/>
        <end position="237"/>
    </location>
</feature>
<keyword evidence="8 10" id="KW-1133">Transmembrane helix</keyword>
<dbReference type="PANTHER" id="PTHR30183">
    <property type="entry name" value="MOLYBDENUM TRANSPORT SYSTEM PERMEASE PROTEIN MODB"/>
    <property type="match status" value="1"/>
</dbReference>
<evidence type="ECO:0000256" key="5">
    <source>
        <dbReference type="ARBA" id="ARBA00022475"/>
    </source>
</evidence>
<evidence type="ECO:0000256" key="3">
    <source>
        <dbReference type="ARBA" id="ARBA00007069"/>
    </source>
</evidence>
<reference evidence="14" key="1">
    <citation type="submission" date="2016-10" db="EMBL/GenBank/DDBJ databases">
        <authorList>
            <person name="Varghese N."/>
            <person name="Submissions S."/>
        </authorList>
    </citation>
    <scope>NUCLEOTIDE SEQUENCE [LARGE SCALE GENOMIC DNA]</scope>
    <source>
        <strain evidence="14">DSM 25329</strain>
    </source>
</reference>
<evidence type="ECO:0000256" key="6">
    <source>
        <dbReference type="ARBA" id="ARBA00022505"/>
    </source>
</evidence>
<dbReference type="InterPro" id="IPR035906">
    <property type="entry name" value="MetI-like_sf"/>
</dbReference>
<dbReference type="InterPro" id="IPR011867">
    <property type="entry name" value="ModB_ABC"/>
</dbReference>
<dbReference type="AlphaFoldDB" id="A0A1G8C2F1"/>
<comment type="similarity">
    <text evidence="3 11">Belongs to the binding-protein-dependent transport system permease family. CysTW subfamily.</text>
</comment>
<comment type="caution">
    <text evidence="11">Lacks conserved residue(s) required for the propagation of feature annotation.</text>
</comment>
<evidence type="ECO:0000256" key="1">
    <source>
        <dbReference type="ARBA" id="ARBA00002949"/>
    </source>
</evidence>
<evidence type="ECO:0000256" key="7">
    <source>
        <dbReference type="ARBA" id="ARBA00022692"/>
    </source>
</evidence>
<evidence type="ECO:0000313" key="13">
    <source>
        <dbReference type="EMBL" id="SDH39509.1"/>
    </source>
</evidence>
<dbReference type="Pfam" id="PF00528">
    <property type="entry name" value="BPD_transp_1"/>
    <property type="match status" value="1"/>
</dbReference>
<feature type="transmembrane region" description="Helical" evidence="10">
    <location>
        <begin position="107"/>
        <end position="128"/>
    </location>
</feature>
<evidence type="ECO:0000313" key="14">
    <source>
        <dbReference type="Proteomes" id="UP000198748"/>
    </source>
</evidence>
<dbReference type="Proteomes" id="UP000198748">
    <property type="component" value="Unassembled WGS sequence"/>
</dbReference>
<comment type="subcellular location">
    <subcellularLocation>
        <location evidence="2 10">Cell membrane</location>
        <topology evidence="2 10">Multi-pass membrane protein</topology>
    </subcellularLocation>
</comment>
<comment type="function">
    <text evidence="1 11">Part of the binding-protein-dependent transport system for molybdenum; probably responsible for the translocation of the substrate across the membrane.</text>
</comment>
<evidence type="ECO:0000256" key="11">
    <source>
        <dbReference type="RuleBase" id="RU365097"/>
    </source>
</evidence>
<gene>
    <name evidence="13" type="ORF">SAMN04487996_13528</name>
</gene>
<dbReference type="PROSITE" id="PS50928">
    <property type="entry name" value="ABC_TM1"/>
    <property type="match status" value="1"/>
</dbReference>
<organism evidence="13 14">
    <name type="scientific">Dyadobacter soli</name>
    <dbReference type="NCBI Taxonomy" id="659014"/>
    <lineage>
        <taxon>Bacteria</taxon>
        <taxon>Pseudomonadati</taxon>
        <taxon>Bacteroidota</taxon>
        <taxon>Cytophagia</taxon>
        <taxon>Cytophagales</taxon>
        <taxon>Spirosomataceae</taxon>
        <taxon>Dyadobacter</taxon>
    </lineage>
</organism>
<proteinExistence type="inferred from homology"/>
<protein>
    <recommendedName>
        <fullName evidence="11">Molybdenum transport system permease</fullName>
    </recommendedName>
</protein>
<keyword evidence="5 11" id="KW-1003">Cell membrane</keyword>
<evidence type="ECO:0000256" key="2">
    <source>
        <dbReference type="ARBA" id="ARBA00004651"/>
    </source>
</evidence>
<dbReference type="CDD" id="cd06261">
    <property type="entry name" value="TM_PBP2"/>
    <property type="match status" value="1"/>
</dbReference>
<evidence type="ECO:0000256" key="9">
    <source>
        <dbReference type="ARBA" id="ARBA00023136"/>
    </source>
</evidence>
<keyword evidence="7 10" id="KW-0812">Transmembrane</keyword>
<evidence type="ECO:0000256" key="4">
    <source>
        <dbReference type="ARBA" id="ARBA00022448"/>
    </source>
</evidence>
<dbReference type="STRING" id="659014.SAMN04487996_13528"/>
<feature type="transmembrane region" description="Helical" evidence="10">
    <location>
        <begin position="68"/>
        <end position="87"/>
    </location>
</feature>
<dbReference type="GO" id="GO:0005886">
    <property type="term" value="C:plasma membrane"/>
    <property type="evidence" value="ECO:0007669"/>
    <property type="project" value="UniProtKB-SubCell"/>
</dbReference>
<dbReference type="PANTHER" id="PTHR30183:SF8">
    <property type="entry name" value="MOLYBDENUM TRANSPORT SYSTEM PERMEASE"/>
    <property type="match status" value="1"/>
</dbReference>
<keyword evidence="14" id="KW-1185">Reference proteome</keyword>
<accession>A0A1G8C2F1</accession>
<keyword evidence="9 10" id="KW-0472">Membrane</keyword>
<sequence>MTIHGYSIIHSFTHSIIQSFNHSKLDPAPLLLTFKLAGITSVLLLVIALPIAYWLVFGKFKGRGVVEALIGMPLVLPPSVIGFYLLLAFSPSHWFGAMIEEYLGLRLVFSFPGLIIASILYSLPFMIYPIRAGLQSLPSSLREASYTLGKSEWQTFVQVLLPNCKPALLTAFVLTFAHTVGEFGVVLMIGGNIPGVTKVASVAIYNEVEALNYPAANAYAMVLFAITFIILLLVYSINNRLLRVRQPA</sequence>
<keyword evidence="6 11" id="KW-0500">Molybdenum</keyword>
<dbReference type="EMBL" id="FNAN01000035">
    <property type="protein sequence ID" value="SDH39509.1"/>
    <property type="molecule type" value="Genomic_DNA"/>
</dbReference>
<name>A0A1G8C2F1_9BACT</name>
<dbReference type="GO" id="GO:0015098">
    <property type="term" value="F:molybdate ion transmembrane transporter activity"/>
    <property type="evidence" value="ECO:0007669"/>
    <property type="project" value="UniProtKB-UniRule"/>
</dbReference>
<evidence type="ECO:0000256" key="8">
    <source>
        <dbReference type="ARBA" id="ARBA00022989"/>
    </source>
</evidence>
<feature type="transmembrane region" description="Helical" evidence="10">
    <location>
        <begin position="36"/>
        <end position="56"/>
    </location>
</feature>
<dbReference type="Gene3D" id="1.10.3720.10">
    <property type="entry name" value="MetI-like"/>
    <property type="match status" value="1"/>
</dbReference>